<dbReference type="PANTHER" id="PTHR36370">
    <property type="entry name" value="THYLAKOID SOLUBLE PHOSPHOPROTEIN"/>
    <property type="match status" value="1"/>
</dbReference>
<protein>
    <recommendedName>
        <fullName evidence="3">Thylakoid soluble phosphoprotein TSP9</fullName>
    </recommendedName>
</protein>
<dbReference type="InterPro" id="IPR021584">
    <property type="entry name" value="TSP9"/>
</dbReference>
<reference evidence="1 2" key="1">
    <citation type="submission" date="2019-09" db="EMBL/GenBank/DDBJ databases">
        <title>A chromosome-level genome assembly of the Chinese tupelo Nyssa sinensis.</title>
        <authorList>
            <person name="Yang X."/>
            <person name="Kang M."/>
            <person name="Yang Y."/>
            <person name="Xiong H."/>
            <person name="Wang M."/>
            <person name="Zhang Z."/>
            <person name="Wang Z."/>
            <person name="Wu H."/>
            <person name="Ma T."/>
            <person name="Liu J."/>
            <person name="Xi Z."/>
        </authorList>
    </citation>
    <scope>NUCLEOTIDE SEQUENCE [LARGE SCALE GENOMIC DNA]</scope>
    <source>
        <strain evidence="1">J267</strain>
        <tissue evidence="1">Leaf</tissue>
    </source>
</reference>
<keyword evidence="2" id="KW-1185">Reference proteome</keyword>
<name>A0A5J5BNN4_9ASTE</name>
<dbReference type="Pfam" id="PF11493">
    <property type="entry name" value="TSP9"/>
    <property type="match status" value="1"/>
</dbReference>
<gene>
    <name evidence="1" type="ORF">F0562_022063</name>
</gene>
<dbReference type="Proteomes" id="UP000325577">
    <property type="component" value="Linkage Group LG11"/>
</dbReference>
<proteinExistence type="predicted"/>
<dbReference type="PANTHER" id="PTHR36370:SF1">
    <property type="entry name" value="THYLAKOID SOLUBLE PHOSPHOPROTEIN"/>
    <property type="match status" value="1"/>
</dbReference>
<accession>A0A5J5BNN4</accession>
<dbReference type="OrthoDB" id="1301212at2759"/>
<dbReference type="GO" id="GO:0009507">
    <property type="term" value="C:chloroplast"/>
    <property type="evidence" value="ECO:0007669"/>
    <property type="project" value="TreeGrafter"/>
</dbReference>
<dbReference type="InterPro" id="IPR037244">
    <property type="entry name" value="TSP9_sf"/>
</dbReference>
<dbReference type="SUPFAM" id="SSF144256">
    <property type="entry name" value="TSP9-like"/>
    <property type="match status" value="1"/>
</dbReference>
<sequence length="94" mass="9961">MTSLNIFFSPVATPGRVYAATAAKSSGGSSEEKGLLDWILGGLQKEDQLLETDPILKKVEEKNGGTNGRKNSVAVPPKKKAGGFGGFTSIFDFR</sequence>
<dbReference type="EMBL" id="CM018034">
    <property type="protein sequence ID" value="KAA8543760.1"/>
    <property type="molecule type" value="Genomic_DNA"/>
</dbReference>
<dbReference type="AlphaFoldDB" id="A0A5J5BNN4"/>
<evidence type="ECO:0000313" key="2">
    <source>
        <dbReference type="Proteomes" id="UP000325577"/>
    </source>
</evidence>
<organism evidence="1 2">
    <name type="scientific">Nyssa sinensis</name>
    <dbReference type="NCBI Taxonomy" id="561372"/>
    <lineage>
        <taxon>Eukaryota</taxon>
        <taxon>Viridiplantae</taxon>
        <taxon>Streptophyta</taxon>
        <taxon>Embryophyta</taxon>
        <taxon>Tracheophyta</taxon>
        <taxon>Spermatophyta</taxon>
        <taxon>Magnoliopsida</taxon>
        <taxon>eudicotyledons</taxon>
        <taxon>Gunneridae</taxon>
        <taxon>Pentapetalae</taxon>
        <taxon>asterids</taxon>
        <taxon>Cornales</taxon>
        <taxon>Nyssaceae</taxon>
        <taxon>Nyssa</taxon>
    </lineage>
</organism>
<evidence type="ECO:0000313" key="1">
    <source>
        <dbReference type="EMBL" id="KAA8543760.1"/>
    </source>
</evidence>
<evidence type="ECO:0008006" key="3">
    <source>
        <dbReference type="Google" id="ProtNLM"/>
    </source>
</evidence>